<organism evidence="2 3">
    <name type="scientific">Dromaius novaehollandiae</name>
    <name type="common">Emu</name>
    <dbReference type="NCBI Taxonomy" id="8790"/>
    <lineage>
        <taxon>Eukaryota</taxon>
        <taxon>Metazoa</taxon>
        <taxon>Chordata</taxon>
        <taxon>Craniata</taxon>
        <taxon>Vertebrata</taxon>
        <taxon>Euteleostomi</taxon>
        <taxon>Archelosauria</taxon>
        <taxon>Archosauria</taxon>
        <taxon>Dinosauria</taxon>
        <taxon>Saurischia</taxon>
        <taxon>Theropoda</taxon>
        <taxon>Coelurosauria</taxon>
        <taxon>Aves</taxon>
        <taxon>Palaeognathae</taxon>
        <taxon>Casuariiformes</taxon>
        <taxon>Dromaiidae</taxon>
        <taxon>Dromaius</taxon>
    </lineage>
</organism>
<protein>
    <submittedName>
        <fullName evidence="2">Uncharacterized protein</fullName>
    </submittedName>
</protein>
<keyword evidence="3" id="KW-1185">Reference proteome</keyword>
<dbReference type="Proteomes" id="UP000694423">
    <property type="component" value="Unplaced"/>
</dbReference>
<evidence type="ECO:0000313" key="2">
    <source>
        <dbReference type="Ensembl" id="ENSDNVP00000017575.1"/>
    </source>
</evidence>
<dbReference type="Ensembl" id="ENSDNVT00000021120.1">
    <property type="protein sequence ID" value="ENSDNVP00000017575.1"/>
    <property type="gene ID" value="ENSDNVG00000012289.1"/>
</dbReference>
<evidence type="ECO:0000313" key="3">
    <source>
        <dbReference type="Proteomes" id="UP000694423"/>
    </source>
</evidence>
<accession>A0A8C4K1A2</accession>
<reference evidence="2" key="1">
    <citation type="submission" date="2025-08" db="UniProtKB">
        <authorList>
            <consortium name="Ensembl"/>
        </authorList>
    </citation>
    <scope>IDENTIFICATION</scope>
</reference>
<name>A0A8C4K1A2_DRONO</name>
<feature type="region of interest" description="Disordered" evidence="1">
    <location>
        <begin position="19"/>
        <end position="61"/>
    </location>
</feature>
<reference evidence="2" key="2">
    <citation type="submission" date="2025-09" db="UniProtKB">
        <authorList>
            <consortium name="Ensembl"/>
        </authorList>
    </citation>
    <scope>IDENTIFICATION</scope>
</reference>
<dbReference type="AlphaFoldDB" id="A0A8C4K1A2"/>
<evidence type="ECO:0000256" key="1">
    <source>
        <dbReference type="SAM" id="MobiDB-lite"/>
    </source>
</evidence>
<sequence length="98" mass="10795">MVQQFRLLCVLRNWKGKPAAKLGPRRTASAPARAKEPAGRSNTEGREWDARKGKTAHLRSTRSSFARQVLQTPLHVGGVGCESEIPGKERQAQFTGID</sequence>
<proteinExistence type="predicted"/>
<feature type="compositionally biased region" description="Basic and acidic residues" evidence="1">
    <location>
        <begin position="33"/>
        <end position="52"/>
    </location>
</feature>